<protein>
    <submittedName>
        <fullName evidence="1">Uncharacterized protein</fullName>
    </submittedName>
</protein>
<dbReference type="Proteomes" id="UP000829720">
    <property type="component" value="Unassembled WGS sequence"/>
</dbReference>
<gene>
    <name evidence="1" type="ORF">AGOR_G00080330</name>
</gene>
<proteinExistence type="predicted"/>
<dbReference type="EMBL" id="JAERUA010000007">
    <property type="protein sequence ID" value="KAI1897160.1"/>
    <property type="molecule type" value="Genomic_DNA"/>
</dbReference>
<dbReference type="AlphaFoldDB" id="A0A8T3DLZ8"/>
<evidence type="ECO:0000313" key="1">
    <source>
        <dbReference type="EMBL" id="KAI1897160.1"/>
    </source>
</evidence>
<sequence>MPERSQYVDTAAATSWFCDARPLCQHTPSDCSVATVTRSTPVMSYSQSSASERPESEYKLTQTPLLITFTQEKVP</sequence>
<organism evidence="1 2">
    <name type="scientific">Albula goreensis</name>
    <dbReference type="NCBI Taxonomy" id="1534307"/>
    <lineage>
        <taxon>Eukaryota</taxon>
        <taxon>Metazoa</taxon>
        <taxon>Chordata</taxon>
        <taxon>Craniata</taxon>
        <taxon>Vertebrata</taxon>
        <taxon>Euteleostomi</taxon>
        <taxon>Actinopterygii</taxon>
        <taxon>Neopterygii</taxon>
        <taxon>Teleostei</taxon>
        <taxon>Albuliformes</taxon>
        <taxon>Albulidae</taxon>
        <taxon>Albula</taxon>
    </lineage>
</organism>
<evidence type="ECO:0000313" key="2">
    <source>
        <dbReference type="Proteomes" id="UP000829720"/>
    </source>
</evidence>
<keyword evidence="2" id="KW-1185">Reference proteome</keyword>
<comment type="caution">
    <text evidence="1">The sequence shown here is derived from an EMBL/GenBank/DDBJ whole genome shotgun (WGS) entry which is preliminary data.</text>
</comment>
<accession>A0A8T3DLZ8</accession>
<reference evidence="1" key="1">
    <citation type="submission" date="2021-01" db="EMBL/GenBank/DDBJ databases">
        <authorList>
            <person name="Zahm M."/>
            <person name="Roques C."/>
            <person name="Cabau C."/>
            <person name="Klopp C."/>
            <person name="Donnadieu C."/>
            <person name="Jouanno E."/>
            <person name="Lampietro C."/>
            <person name="Louis A."/>
            <person name="Herpin A."/>
            <person name="Echchiki A."/>
            <person name="Berthelot C."/>
            <person name="Parey E."/>
            <person name="Roest-Crollius H."/>
            <person name="Braasch I."/>
            <person name="Postlethwait J."/>
            <person name="Bobe J."/>
            <person name="Montfort J."/>
            <person name="Bouchez O."/>
            <person name="Begum T."/>
            <person name="Mejri S."/>
            <person name="Adams A."/>
            <person name="Chen W.-J."/>
            <person name="Guiguen Y."/>
        </authorList>
    </citation>
    <scope>NUCLEOTIDE SEQUENCE</scope>
    <source>
        <tissue evidence="1">Blood</tissue>
    </source>
</reference>
<name>A0A8T3DLZ8_9TELE</name>